<feature type="region of interest" description="Disordered" evidence="3">
    <location>
        <begin position="628"/>
        <end position="661"/>
    </location>
</feature>
<feature type="compositionally biased region" description="Low complexity" evidence="3">
    <location>
        <begin position="1572"/>
        <end position="1589"/>
    </location>
</feature>
<feature type="compositionally biased region" description="Basic and acidic residues" evidence="3">
    <location>
        <begin position="1410"/>
        <end position="1428"/>
    </location>
</feature>
<name>A0A1V8TH48_9PEZI</name>
<feature type="compositionally biased region" description="Polar residues" evidence="3">
    <location>
        <begin position="2036"/>
        <end position="2045"/>
    </location>
</feature>
<evidence type="ECO:0000256" key="3">
    <source>
        <dbReference type="SAM" id="MobiDB-lite"/>
    </source>
</evidence>
<evidence type="ECO:0000259" key="5">
    <source>
        <dbReference type="PROSITE" id="PS50941"/>
    </source>
</evidence>
<keyword evidence="1 2" id="KW-0147">Chitin-binding</keyword>
<feature type="compositionally biased region" description="Basic and acidic residues" evidence="3">
    <location>
        <begin position="1929"/>
        <end position="1945"/>
    </location>
</feature>
<feature type="compositionally biased region" description="Basic and acidic residues" evidence="3">
    <location>
        <begin position="1356"/>
        <end position="1375"/>
    </location>
</feature>
<feature type="region of interest" description="Disordered" evidence="3">
    <location>
        <begin position="848"/>
        <end position="891"/>
    </location>
</feature>
<dbReference type="SUPFAM" id="SSF57016">
    <property type="entry name" value="Plant lectins/antimicrobial peptides"/>
    <property type="match status" value="1"/>
</dbReference>
<dbReference type="GO" id="GO:0031965">
    <property type="term" value="C:nuclear membrane"/>
    <property type="evidence" value="ECO:0007669"/>
    <property type="project" value="InterPro"/>
</dbReference>
<feature type="region of interest" description="Disordered" evidence="3">
    <location>
        <begin position="1410"/>
        <end position="1445"/>
    </location>
</feature>
<feature type="region of interest" description="Disordered" evidence="3">
    <location>
        <begin position="1466"/>
        <end position="1647"/>
    </location>
</feature>
<feature type="domain" description="Chitin-binding type-1" evidence="5">
    <location>
        <begin position="1010"/>
        <end position="1065"/>
    </location>
</feature>
<feature type="region of interest" description="Disordered" evidence="3">
    <location>
        <begin position="2211"/>
        <end position="2237"/>
    </location>
</feature>
<evidence type="ECO:0000313" key="6">
    <source>
        <dbReference type="EMBL" id="OQO10680.1"/>
    </source>
</evidence>
<dbReference type="InterPro" id="IPR040202">
    <property type="entry name" value="Brl1/Brr6"/>
</dbReference>
<dbReference type="SMART" id="SM00270">
    <property type="entry name" value="ChtBD1"/>
    <property type="match status" value="4"/>
</dbReference>
<feature type="region of interest" description="Disordered" evidence="3">
    <location>
        <begin position="1086"/>
        <end position="1171"/>
    </location>
</feature>
<gene>
    <name evidence="6" type="ORF">B0A48_03980</name>
</gene>
<feature type="compositionally biased region" description="Polar residues" evidence="3">
    <location>
        <begin position="1161"/>
        <end position="1171"/>
    </location>
</feature>
<dbReference type="InterPro" id="IPR001002">
    <property type="entry name" value="Chitin-bd_1"/>
</dbReference>
<reference evidence="7" key="1">
    <citation type="submission" date="2017-03" db="EMBL/GenBank/DDBJ databases">
        <title>Genomes of endolithic fungi from Antarctica.</title>
        <authorList>
            <person name="Coleine C."/>
            <person name="Masonjones S."/>
            <person name="Stajich J.E."/>
        </authorList>
    </citation>
    <scope>NUCLEOTIDE SEQUENCE [LARGE SCALE GENOMIC DNA]</scope>
    <source>
        <strain evidence="7">CCFEE 5527</strain>
    </source>
</reference>
<feature type="compositionally biased region" description="Low complexity" evidence="3">
    <location>
        <begin position="1186"/>
        <end position="1196"/>
    </location>
</feature>
<feature type="domain" description="Chitin-binding type-1" evidence="5">
    <location>
        <begin position="706"/>
        <end position="755"/>
    </location>
</feature>
<dbReference type="Gene3D" id="3.30.60.10">
    <property type="entry name" value="Endochitinase-like"/>
    <property type="match status" value="1"/>
</dbReference>
<dbReference type="GO" id="GO:0006998">
    <property type="term" value="P:nuclear envelope organization"/>
    <property type="evidence" value="ECO:0007669"/>
    <property type="project" value="InterPro"/>
</dbReference>
<keyword evidence="4" id="KW-0812">Transmembrane</keyword>
<evidence type="ECO:0000256" key="1">
    <source>
        <dbReference type="ARBA" id="ARBA00022669"/>
    </source>
</evidence>
<dbReference type="PROSITE" id="PS50941">
    <property type="entry name" value="CHIT_BIND_I_2"/>
    <property type="match status" value="2"/>
</dbReference>
<feature type="compositionally biased region" description="Basic and acidic residues" evidence="3">
    <location>
        <begin position="1478"/>
        <end position="1493"/>
    </location>
</feature>
<feature type="region of interest" description="Disordered" evidence="3">
    <location>
        <begin position="229"/>
        <end position="257"/>
    </location>
</feature>
<feature type="region of interest" description="Disordered" evidence="3">
    <location>
        <begin position="1186"/>
        <end position="1205"/>
    </location>
</feature>
<dbReference type="OrthoDB" id="5961at2759"/>
<dbReference type="InterPro" id="IPR054508">
    <property type="entry name" value="PIR1-like_C"/>
</dbReference>
<dbReference type="InterPro" id="IPR036861">
    <property type="entry name" value="Endochitinase-like_sf"/>
</dbReference>
<evidence type="ECO:0000256" key="2">
    <source>
        <dbReference type="PROSITE-ProRule" id="PRU00261"/>
    </source>
</evidence>
<feature type="compositionally biased region" description="Basic and acidic residues" evidence="3">
    <location>
        <begin position="1778"/>
        <end position="1788"/>
    </location>
</feature>
<dbReference type="EMBL" id="NAJO01000008">
    <property type="protein sequence ID" value="OQO10680.1"/>
    <property type="molecule type" value="Genomic_DNA"/>
</dbReference>
<feature type="disulfide bond" evidence="2">
    <location>
        <begin position="726"/>
        <end position="740"/>
    </location>
</feature>
<accession>A0A1V8TH48</accession>
<feature type="compositionally biased region" description="Basic and acidic residues" evidence="3">
    <location>
        <begin position="640"/>
        <end position="649"/>
    </location>
</feature>
<sequence>MRLTKAIGFALGFVYASTHALRIHHDAASLAAGLPKSATTFDDPQPPVMRLMRRQRPTALDVAQHKREDSFETTTKTHTAHSTIQSTVTIVPTTTISVHGPPPRHSSGFPPSSSNGTVHLTDKMLSSNTGLPTITHSTLSFTLTTARATCVIMAGGCVLCPGDSLDTCPGATFTTPKGMPSGACAAVDGNCVGGETAVPTTVASITAPAHAPGSGISTVLAGETHKTTTFSSTVHSTHTTMSTHSSTPTHKTTSTTSSTIVQKAETTAMSPKDSAAFSFLDTAVDLEKQLLGYLHPDKSPAGSPTATSHLPPFATMRQEIAALSSELKDLAALHSSTTSTVPPAPFATPESPAPGCHANSNGSMILMVKPNHDEAQKPSATINDPVNTGKRLQLIDGKLMDKMGRHGFVNIDNTLQWLEPEGGQARISQFSVCGTENHLALVQTNKWWRCDVDGGHDFVSQLRGGKCPKIWLALVPEGQPPTTTALPPTTASTHTSTISVLESIPSSPVQQLWTVIKTVLMTANLTDTGKRDNRMLVFLRPQDIIYAKWNMTFLRCDQAGFLGEVKSTGKSISWFSCDDDLEGTYRDNPTDGHCDPVSLLLQEDKPVMSTHTTIRPLGSVVTTLQLHPLPPRSELELDEAEPRASDKRAHSPPKCPTHGSKNSVYPILENVLAPILAHKSVASAGDVPHMHVPAHRPNQTEGSSPDGKCGIHSGKKTCEGSKFGGCCGKDGTCGRDTAHCNAQDCSLAYSSDCSYEAETQDLDNWLAQGKLLSKNGFCGQGHGYETICASYSYYGERQVSGFGHCCSHAGSCGIDDAHCAPTKCNPLFGECSVIAVQQRSDELNVVSDFEPHPLHPRSELDPEDVDPEVKLDGEDADSSYDLDPASPVPRDVPTMTLDGKCDVPGGNKTCAGSRFGECCSMEGLCGNGPDFCNENKCTNTYSGVALSLAIVAWGASNDPGTISAAKPKAHPALSEAGTDGVDQVESRDTTSNELDMGILLDRDIGPLTTDGTCGIQSAEYSTCRSNDKDSDFGGCCSNFGYCGSDEAHCAYSKCQRGGQYGRCDDPTWQELSNDHSVIDSTVVQPPCVADQSCGDPNSTARKRQDGDAAVETVTGTPVTVTATTSDSPTDSADPNASDADSNAASIDASDPDDDSTPVATMPTTGSDADPITTSASMAAVFETATDSTATGSTATGLPVTDPSPSSTGMVVAVTGALTSYVTTLEVVKPSAAAIVPGVGNTAGYITASPSSLGNGAISSASTTSYRRRDEHDSMTDTADALGPPATVRLHIAPFNPTLYPSLLSFTAQAAATNISYHTLETFPECGFGYLDLPRSEADKLKKKLNGTTLKGVKMKVEEARPEKKRKADETEEERKVRKKAKREAKGRVDGVLEGWEMEEGRHVKRGWTDGKEVKVKRVKKSRDGEGAKPGKKKEGKGKKESRAGKKLVFKIVVPPNAIEVVATEKAEGKVKEKKIKKERSGGKKEKVVKEFSKSKKLAAGSHGTSMAQSALKHEDGKGWVDHDGNVVESERVSKRSKRERDTVAENASLSGRSSRSVVARRSRNPSPVPPQAAADSSAGEESSVVSSDSSDSESDEDGSETTSNPADDTAAKANPEPAIATRDIHPLEALYKRPATATSDNEKVRPAPIDTSFSFFASGDSADIEEDTAVPSMHPPQTPYTKQDLEWRALRSAAPTPDTAAIGRKLSFPFAGHVHEDDDSDVQEAEADGTHGAVDIGNVETASTGMRDGKEESEFRKYFFEHRGENNRGWKRKRREAKKLVRQRENRSMSRGQYVSGMDFEWANGVGQVDSTSGFGKIALKHQTPGTESRKRPYSQFESPTRNQYTTPGAGRRSPDKALPGLPPAAFNAHWTPRSTRNDVDDSSAGETPKRQDDSEPGTPADVMAARQLVGHLSPHKSAPVVMTLATSRGEEEQRHVDMEWERSRQSPTKKGNLWNRVVAKCSPGRGSIPRAEVVQHKHSVARGQKHRELSRQRSRKRRYSVSDSGSDAEVDDSELTMPRTSSPRKTSGRMRHNNVDTLQSDKQNQQPHWLSRLFTFIGQHPTVPHILSFYAQLAFNVFLLAMFSYILWCFWSAIQGDVNKKAFEASADIIAEISQCAHDFKINSCDSPMRAPALQQVCANWAKCMNRDPMKVARAKVSAQSFAEIFNGFVDALSWKSITVAAAFVLGGLLVSNVAFSKLRHSASVEQPWAHPYGYQQGPPATPQTSRQFSGEGGYYGQGTPWRDGPALEPLPSAGAFQGIEGRGSPVRQLGYH</sequence>
<comment type="caution">
    <text evidence="2">Lacks conserved residue(s) required for the propagation of feature annotation.</text>
</comment>
<feature type="disulfide bond" evidence="2">
    <location>
        <begin position="1035"/>
        <end position="1049"/>
    </location>
</feature>
<dbReference type="SMART" id="SM01042">
    <property type="entry name" value="Brr6_like_C_C"/>
    <property type="match status" value="1"/>
</dbReference>
<feature type="compositionally biased region" description="Basic and acidic residues" evidence="3">
    <location>
        <begin position="849"/>
        <end position="860"/>
    </location>
</feature>
<keyword evidence="4" id="KW-0472">Membrane</keyword>
<protein>
    <recommendedName>
        <fullName evidence="5">Chitin-binding type-1 domain-containing protein</fullName>
    </recommendedName>
</protein>
<feature type="compositionally biased region" description="Acidic residues" evidence="3">
    <location>
        <begin position="1590"/>
        <end position="1599"/>
    </location>
</feature>
<evidence type="ECO:0000313" key="7">
    <source>
        <dbReference type="Proteomes" id="UP000192596"/>
    </source>
</evidence>
<dbReference type="PANTHER" id="PTHR28136:SF1">
    <property type="entry name" value="NUCLEUS EXPORT PROTEIN BRL1"/>
    <property type="match status" value="1"/>
</dbReference>
<dbReference type="Proteomes" id="UP000192596">
    <property type="component" value="Unassembled WGS sequence"/>
</dbReference>
<feature type="region of interest" description="Disordered" evidence="3">
    <location>
        <begin position="1821"/>
        <end position="1900"/>
    </location>
</feature>
<proteinExistence type="predicted"/>
<feature type="region of interest" description="Disordered" evidence="3">
    <location>
        <begin position="2254"/>
        <end position="2274"/>
    </location>
</feature>
<feature type="compositionally biased region" description="Polar residues" evidence="3">
    <location>
        <begin position="1836"/>
        <end position="1847"/>
    </location>
</feature>
<feature type="compositionally biased region" description="Low complexity" evidence="3">
    <location>
        <begin position="1109"/>
        <end position="1148"/>
    </location>
</feature>
<dbReference type="GO" id="GO:0055088">
    <property type="term" value="P:lipid homeostasis"/>
    <property type="evidence" value="ECO:0007669"/>
    <property type="project" value="InterPro"/>
</dbReference>
<dbReference type="InterPro" id="IPR018767">
    <property type="entry name" value="Brl1/Brr6_dom"/>
</dbReference>
<keyword evidence="7" id="KW-1185">Reference proteome</keyword>
<dbReference type="GO" id="GO:0008061">
    <property type="term" value="F:chitin binding"/>
    <property type="evidence" value="ECO:0007669"/>
    <property type="project" value="UniProtKB-UniRule"/>
</dbReference>
<feature type="region of interest" description="Disordered" evidence="3">
    <location>
        <begin position="1964"/>
        <end position="2045"/>
    </location>
</feature>
<feature type="region of interest" description="Disordered" evidence="3">
    <location>
        <begin position="970"/>
        <end position="990"/>
    </location>
</feature>
<feature type="compositionally biased region" description="Basic and acidic residues" evidence="3">
    <location>
        <begin position="1511"/>
        <end position="1543"/>
    </location>
</feature>
<keyword evidence="2" id="KW-1015">Disulfide bond</keyword>
<keyword evidence="4" id="KW-1133">Transmembrane helix</keyword>
<comment type="caution">
    <text evidence="6">The sequence shown here is derived from an EMBL/GenBank/DDBJ whole genome shotgun (WGS) entry which is preliminary data.</text>
</comment>
<dbReference type="PANTHER" id="PTHR28136">
    <property type="entry name" value="NUCLEUS EXPORT PROTEIN BRR6"/>
    <property type="match status" value="1"/>
</dbReference>
<dbReference type="InParanoid" id="A0A1V8TH48"/>
<feature type="compositionally biased region" description="Low complexity" evidence="3">
    <location>
        <begin position="1548"/>
        <end position="1557"/>
    </location>
</feature>
<organism evidence="6 7">
    <name type="scientific">Cryoendolithus antarcticus</name>
    <dbReference type="NCBI Taxonomy" id="1507870"/>
    <lineage>
        <taxon>Eukaryota</taxon>
        <taxon>Fungi</taxon>
        <taxon>Dikarya</taxon>
        <taxon>Ascomycota</taxon>
        <taxon>Pezizomycotina</taxon>
        <taxon>Dothideomycetes</taxon>
        <taxon>Dothideomycetidae</taxon>
        <taxon>Cladosporiales</taxon>
        <taxon>Cladosporiaceae</taxon>
        <taxon>Cryoendolithus</taxon>
    </lineage>
</organism>
<feature type="region of interest" description="Disordered" evidence="3">
    <location>
        <begin position="1767"/>
        <end position="1789"/>
    </location>
</feature>
<dbReference type="Pfam" id="PF22799">
    <property type="entry name" value="PIR1-like_C"/>
    <property type="match status" value="1"/>
</dbReference>
<feature type="region of interest" description="Disordered" evidence="3">
    <location>
        <begin position="1927"/>
        <end position="1949"/>
    </location>
</feature>
<dbReference type="Pfam" id="PF10104">
    <property type="entry name" value="Brr6_like_C_C"/>
    <property type="match status" value="1"/>
</dbReference>
<evidence type="ECO:0000256" key="4">
    <source>
        <dbReference type="SAM" id="Phobius"/>
    </source>
</evidence>
<feature type="compositionally biased region" description="Basic residues" evidence="3">
    <location>
        <begin position="1977"/>
        <end position="1986"/>
    </location>
</feature>
<feature type="transmembrane region" description="Helical" evidence="4">
    <location>
        <begin position="2070"/>
        <end position="2092"/>
    </location>
</feature>
<feature type="region of interest" description="Disordered" evidence="3">
    <location>
        <begin position="1356"/>
        <end position="1383"/>
    </location>
</feature>